<dbReference type="Proteomes" id="UP000007264">
    <property type="component" value="Unassembled WGS sequence"/>
</dbReference>
<evidence type="ECO:0000313" key="2">
    <source>
        <dbReference type="EMBL" id="EIE22708.1"/>
    </source>
</evidence>
<feature type="compositionally biased region" description="Basic and acidic residues" evidence="1">
    <location>
        <begin position="209"/>
        <end position="232"/>
    </location>
</feature>
<dbReference type="AlphaFoldDB" id="I0YWD9"/>
<dbReference type="RefSeq" id="XP_005647252.1">
    <property type="nucleotide sequence ID" value="XM_005647195.1"/>
</dbReference>
<dbReference type="GeneID" id="17040695"/>
<comment type="caution">
    <text evidence="2">The sequence shown here is derived from an EMBL/GenBank/DDBJ whole genome shotgun (WGS) entry which is preliminary data.</text>
</comment>
<protein>
    <submittedName>
        <fullName evidence="2">Uncharacterized protein</fullName>
    </submittedName>
</protein>
<proteinExistence type="predicted"/>
<reference evidence="2 3" key="1">
    <citation type="journal article" date="2012" name="Genome Biol.">
        <title>The genome of the polar eukaryotic microalga coccomyxa subellipsoidea reveals traits of cold adaptation.</title>
        <authorList>
            <person name="Blanc G."/>
            <person name="Agarkova I."/>
            <person name="Grimwood J."/>
            <person name="Kuo A."/>
            <person name="Brueggeman A."/>
            <person name="Dunigan D."/>
            <person name="Gurnon J."/>
            <person name="Ladunga I."/>
            <person name="Lindquist E."/>
            <person name="Lucas S."/>
            <person name="Pangilinan J."/>
            <person name="Proschold T."/>
            <person name="Salamov A."/>
            <person name="Schmutz J."/>
            <person name="Weeks D."/>
            <person name="Yamada T."/>
            <person name="Claverie J.M."/>
            <person name="Grigoriev I."/>
            <person name="Van Etten J."/>
            <person name="Lomsadze A."/>
            <person name="Borodovsky M."/>
        </authorList>
    </citation>
    <scope>NUCLEOTIDE SEQUENCE [LARGE SCALE GENOMIC DNA]</scope>
    <source>
        <strain evidence="2 3">C-169</strain>
    </source>
</reference>
<feature type="region of interest" description="Disordered" evidence="1">
    <location>
        <begin position="506"/>
        <end position="526"/>
    </location>
</feature>
<dbReference type="STRING" id="574566.I0YWD9"/>
<sequence>MSMVQAAVHKAAASLSAQLALSFFVPLCLTAVAILARVRVLAAQWVLDAVAAYNELVEYLPTLPQETLDDGSQVPQLLKAEWRGSLPHAVQLPYEAGDSYAKRVSEHAATRPVRLVIPAAPDARPKVADLRAGLAVFEDRKADTPSRSAEPDVPLYVPSGALGSAAPLLGAGDQFAALTGGPALPDSSQLPRAPFGQPLEAFRRPSPAKSDDRILQRASETDLKRTAGKKSESIFGDVSVIASAPRQPSPDLPAQQDSPMPEEHGSAEPSQVADGKSSDPARVGHQGDRDILSAEPLPLAAAAEEPLEQSHQPHAEPDPVDSAAAVPPDPSDHSASPTEAADLSRGEQDAALLDEGTAPAPEEPVHVDLLVQTDATVAPMQVSEAQAVSPAPLYDLLPMLGLGSAAAEEGADMPDPDVRHMSTDPASHDAPAAPAILQFAVSSAVNEFPAAERTEPQIPADQAEDAQPLYNALPALGSWLAAAPLAPTAGPAHAADPLSVPGAELQPEAASQTIQERGPPGEAPRLVLPGSKAGQKRARQAAAAAAGAAARHQLPTKRSWEEWLQPGAFLSLHLSHCLL</sequence>
<dbReference type="KEGG" id="csl:COCSUDRAFT_42343"/>
<dbReference type="PANTHER" id="PTHR34786">
    <property type="entry name" value="OS09G0504900 PROTEIN"/>
    <property type="match status" value="1"/>
</dbReference>
<keyword evidence="3" id="KW-1185">Reference proteome</keyword>
<organism evidence="2 3">
    <name type="scientific">Coccomyxa subellipsoidea (strain C-169)</name>
    <name type="common">Green microalga</name>
    <dbReference type="NCBI Taxonomy" id="574566"/>
    <lineage>
        <taxon>Eukaryota</taxon>
        <taxon>Viridiplantae</taxon>
        <taxon>Chlorophyta</taxon>
        <taxon>core chlorophytes</taxon>
        <taxon>Trebouxiophyceae</taxon>
        <taxon>Trebouxiophyceae incertae sedis</taxon>
        <taxon>Coccomyxaceae</taxon>
        <taxon>Coccomyxa</taxon>
        <taxon>Coccomyxa subellipsoidea</taxon>
    </lineage>
</organism>
<name>I0YWD9_COCSC</name>
<evidence type="ECO:0000313" key="3">
    <source>
        <dbReference type="Proteomes" id="UP000007264"/>
    </source>
</evidence>
<dbReference type="PANTHER" id="PTHR34786:SF1">
    <property type="entry name" value="OS09G0504900 PROTEIN"/>
    <property type="match status" value="1"/>
</dbReference>
<accession>I0YWD9</accession>
<dbReference type="EMBL" id="AGSI01000009">
    <property type="protein sequence ID" value="EIE22708.1"/>
    <property type="molecule type" value="Genomic_DNA"/>
</dbReference>
<gene>
    <name evidence="2" type="ORF">COCSUDRAFT_42343</name>
</gene>
<evidence type="ECO:0000256" key="1">
    <source>
        <dbReference type="SAM" id="MobiDB-lite"/>
    </source>
</evidence>
<feature type="region of interest" description="Disordered" evidence="1">
    <location>
        <begin position="180"/>
        <end position="367"/>
    </location>
</feature>
<feature type="compositionally biased region" description="Low complexity" evidence="1">
    <location>
        <begin position="294"/>
        <end position="304"/>
    </location>
</feature>